<dbReference type="GO" id="GO:0006493">
    <property type="term" value="P:protein O-linked glycosylation"/>
    <property type="evidence" value="ECO:0007669"/>
    <property type="project" value="TreeGrafter"/>
</dbReference>
<gene>
    <name evidence="5" type="ORF">LAESUDRAFT_726750</name>
</gene>
<reference evidence="5 6" key="1">
    <citation type="journal article" date="2016" name="Mol. Biol. Evol.">
        <title>Comparative Genomics of Early-Diverging Mushroom-Forming Fungi Provides Insights into the Origins of Lignocellulose Decay Capabilities.</title>
        <authorList>
            <person name="Nagy L.G."/>
            <person name="Riley R."/>
            <person name="Tritt A."/>
            <person name="Adam C."/>
            <person name="Daum C."/>
            <person name="Floudas D."/>
            <person name="Sun H."/>
            <person name="Yadav J.S."/>
            <person name="Pangilinan J."/>
            <person name="Larsson K.H."/>
            <person name="Matsuura K."/>
            <person name="Barry K."/>
            <person name="Labutti K."/>
            <person name="Kuo R."/>
            <person name="Ohm R.A."/>
            <person name="Bhattacharya S.S."/>
            <person name="Shirouzu T."/>
            <person name="Yoshinaga Y."/>
            <person name="Martin F.M."/>
            <person name="Grigoriev I.V."/>
            <person name="Hibbett D.S."/>
        </authorList>
    </citation>
    <scope>NUCLEOTIDE SEQUENCE [LARGE SCALE GENOMIC DNA]</scope>
    <source>
        <strain evidence="5 6">93-53</strain>
    </source>
</reference>
<evidence type="ECO:0000256" key="2">
    <source>
        <dbReference type="ARBA" id="ARBA00022679"/>
    </source>
</evidence>
<keyword evidence="4" id="KW-0732">Signal</keyword>
<feature type="chain" id="PRO_5007856864" evidence="4">
    <location>
        <begin position="28"/>
        <end position="376"/>
    </location>
</feature>
<dbReference type="STRING" id="1314785.A0A165DX46"/>
<dbReference type="InterPro" id="IPR002685">
    <property type="entry name" value="Glyco_trans_15"/>
</dbReference>
<dbReference type="PANTHER" id="PTHR31121">
    <property type="entry name" value="ALPHA-1,2 MANNOSYLTRANSFERASE KTR1"/>
    <property type="match status" value="1"/>
</dbReference>
<dbReference type="SUPFAM" id="SSF53448">
    <property type="entry name" value="Nucleotide-diphospho-sugar transferases"/>
    <property type="match status" value="1"/>
</dbReference>
<evidence type="ECO:0000313" key="6">
    <source>
        <dbReference type="Proteomes" id="UP000076871"/>
    </source>
</evidence>
<dbReference type="EMBL" id="KV427628">
    <property type="protein sequence ID" value="KZT05806.1"/>
    <property type="molecule type" value="Genomic_DNA"/>
</dbReference>
<evidence type="ECO:0000313" key="5">
    <source>
        <dbReference type="EMBL" id="KZT05806.1"/>
    </source>
</evidence>
<keyword evidence="2 5" id="KW-0808">Transferase</keyword>
<dbReference type="Gene3D" id="3.90.550.10">
    <property type="entry name" value="Spore Coat Polysaccharide Biosynthesis Protein SpsA, Chain A"/>
    <property type="match status" value="1"/>
</dbReference>
<dbReference type="Proteomes" id="UP000076871">
    <property type="component" value="Unassembled WGS sequence"/>
</dbReference>
<name>A0A165DX46_9APHY</name>
<dbReference type="GO" id="GO:0016020">
    <property type="term" value="C:membrane"/>
    <property type="evidence" value="ECO:0007669"/>
    <property type="project" value="InterPro"/>
</dbReference>
<dbReference type="InterPro" id="IPR029044">
    <property type="entry name" value="Nucleotide-diphossugar_trans"/>
</dbReference>
<evidence type="ECO:0000256" key="3">
    <source>
        <dbReference type="PIRSR" id="PIRSR018153-1"/>
    </source>
</evidence>
<dbReference type="GeneID" id="63826124"/>
<dbReference type="GO" id="GO:0000032">
    <property type="term" value="P:cell wall mannoprotein biosynthetic process"/>
    <property type="evidence" value="ECO:0007669"/>
    <property type="project" value="TreeGrafter"/>
</dbReference>
<organism evidence="5 6">
    <name type="scientific">Laetiporus sulphureus 93-53</name>
    <dbReference type="NCBI Taxonomy" id="1314785"/>
    <lineage>
        <taxon>Eukaryota</taxon>
        <taxon>Fungi</taxon>
        <taxon>Dikarya</taxon>
        <taxon>Basidiomycota</taxon>
        <taxon>Agaricomycotina</taxon>
        <taxon>Agaricomycetes</taxon>
        <taxon>Polyporales</taxon>
        <taxon>Laetiporus</taxon>
    </lineage>
</organism>
<dbReference type="OrthoDB" id="439943at2759"/>
<dbReference type="GO" id="GO:0005794">
    <property type="term" value="C:Golgi apparatus"/>
    <property type="evidence" value="ECO:0007669"/>
    <property type="project" value="TreeGrafter"/>
</dbReference>
<dbReference type="FunFam" id="3.90.550.10:FF:000051">
    <property type="entry name" value="Alpha-1,2-mannosyltransferase (Ktr4)"/>
    <property type="match status" value="1"/>
</dbReference>
<sequence length="376" mass="44189">MLLKLTTSTRYVLLVLLLVLGIHSILSFTHEDYGRATSLSQTAAKLSWGSNDALDSIPDEYFYHELEPTPYNVTRRANATMLMLARNSDLDGAMRSVRELEDRFNRRCRYPWVFLNDEEFSDYNVVSGPVLFGLVPREHWVQPDWIDEDRARESRDKMVENNIIYVMCRFNSGFFYRHPLLQQYKWSWQVEPDVHFHCDIEFDPFAYMEDNDKIYGFTITMYEYEATIPTLWETIKFTRLHPEYVSPNNAMGYLSDNNGNTYNLCPCKPALWSNFEIASMDLWRGEAYSKYFDFLDSKGGFNYERWGDAPVHSIAAALFARKDQIQFFDEIGYEHNPYTHCPRGPGKWARGRCACDAGRSFDYDGYSSMRQWDRVQ</sequence>
<dbReference type="InParanoid" id="A0A165DX46"/>
<accession>A0A165DX46</accession>
<dbReference type="FunCoup" id="A0A165DX46">
    <property type="interactions" value="126"/>
</dbReference>
<dbReference type="Pfam" id="PF01793">
    <property type="entry name" value="Glyco_transf_15"/>
    <property type="match status" value="1"/>
</dbReference>
<dbReference type="GO" id="GO:0006487">
    <property type="term" value="P:protein N-linked glycosylation"/>
    <property type="evidence" value="ECO:0007669"/>
    <property type="project" value="TreeGrafter"/>
</dbReference>
<dbReference type="PIRSF" id="PIRSF018153">
    <property type="entry name" value="Glyco_trans_15"/>
    <property type="match status" value="1"/>
</dbReference>
<protein>
    <submittedName>
        <fullName evidence="5">Glycosyltransferase family 15 protein</fullName>
    </submittedName>
</protein>
<evidence type="ECO:0000256" key="1">
    <source>
        <dbReference type="ARBA" id="ARBA00007677"/>
    </source>
</evidence>
<feature type="active site" description="Nucleophile" evidence="3">
    <location>
        <position position="276"/>
    </location>
</feature>
<evidence type="ECO:0000256" key="4">
    <source>
        <dbReference type="SAM" id="SignalP"/>
    </source>
</evidence>
<feature type="signal peptide" evidence="4">
    <location>
        <begin position="1"/>
        <end position="27"/>
    </location>
</feature>
<dbReference type="RefSeq" id="XP_040763546.1">
    <property type="nucleotide sequence ID" value="XM_040909095.1"/>
</dbReference>
<comment type="similarity">
    <text evidence="1">Belongs to the glycosyltransferase 15 family.</text>
</comment>
<dbReference type="AlphaFoldDB" id="A0A165DX46"/>
<dbReference type="PANTHER" id="PTHR31121:SF6">
    <property type="entry name" value="ALPHA-1,2 MANNOSYLTRANSFERASE KTR1"/>
    <property type="match status" value="1"/>
</dbReference>
<keyword evidence="6" id="KW-1185">Reference proteome</keyword>
<proteinExistence type="inferred from homology"/>
<dbReference type="GO" id="GO:0000026">
    <property type="term" value="F:alpha-1,2-mannosyltransferase activity"/>
    <property type="evidence" value="ECO:0007669"/>
    <property type="project" value="TreeGrafter"/>
</dbReference>